<dbReference type="Proteomes" id="UP001595536">
    <property type="component" value="Unassembled WGS sequence"/>
</dbReference>
<keyword evidence="2" id="KW-1185">Reference proteome</keyword>
<dbReference type="EMBL" id="JBHRUV010000014">
    <property type="protein sequence ID" value="MFC3265256.1"/>
    <property type="molecule type" value="Genomic_DNA"/>
</dbReference>
<gene>
    <name evidence="1" type="ORF">ACFOEX_02625</name>
</gene>
<dbReference type="Pfam" id="PF11159">
    <property type="entry name" value="DUF2939"/>
    <property type="match status" value="1"/>
</dbReference>
<reference evidence="2" key="1">
    <citation type="journal article" date="2019" name="Int. J. Syst. Evol. Microbiol.">
        <title>The Global Catalogue of Microorganisms (GCM) 10K type strain sequencing project: providing services to taxonomists for standard genome sequencing and annotation.</title>
        <authorList>
            <consortium name="The Broad Institute Genomics Platform"/>
            <consortium name="The Broad Institute Genome Sequencing Center for Infectious Disease"/>
            <person name="Wu L."/>
            <person name="Ma J."/>
        </authorList>
    </citation>
    <scope>NUCLEOTIDE SEQUENCE [LARGE SCALE GENOMIC DNA]</scope>
    <source>
        <strain evidence="2">CCM 7941</strain>
    </source>
</reference>
<organism evidence="1 2">
    <name type="scientific">Camelimonas abortus</name>
    <dbReference type="NCBI Taxonomy" id="1017184"/>
    <lineage>
        <taxon>Bacteria</taxon>
        <taxon>Pseudomonadati</taxon>
        <taxon>Pseudomonadota</taxon>
        <taxon>Alphaproteobacteria</taxon>
        <taxon>Hyphomicrobiales</taxon>
        <taxon>Chelatococcaceae</taxon>
        <taxon>Camelimonas</taxon>
    </lineage>
</organism>
<proteinExistence type="predicted"/>
<dbReference type="RefSeq" id="WP_376831417.1">
    <property type="nucleotide sequence ID" value="NZ_JBHLWR010000006.1"/>
</dbReference>
<name>A0ABV7LBP5_9HYPH</name>
<comment type="caution">
    <text evidence="1">The sequence shown here is derived from an EMBL/GenBank/DDBJ whole genome shotgun (WGS) entry which is preliminary data.</text>
</comment>
<sequence>MPALLRSYTFWTVALVVLVLAYMASPFIAAARLAEAVRERDAPAILARVDRGALGRSITRQVLRAWLAAHHKEDALGPFAQQLAAGIAANTLYPALHQMTSPETLAQLLERGWPAEGEGGKAAPRLGLNGVVDAFRHFDRASFTGVSHFRIYIDLDGDPQRRLGWRFRISGLRWKLYAMDLSPALLQDIVQRLPAADGISIEGPDGQKKAL</sequence>
<accession>A0ABV7LBP5</accession>
<evidence type="ECO:0000313" key="2">
    <source>
        <dbReference type="Proteomes" id="UP001595536"/>
    </source>
</evidence>
<protein>
    <submittedName>
        <fullName evidence="1">DUF2939 domain-containing protein</fullName>
    </submittedName>
</protein>
<dbReference type="InterPro" id="IPR021330">
    <property type="entry name" value="DUF2939"/>
</dbReference>
<evidence type="ECO:0000313" key="1">
    <source>
        <dbReference type="EMBL" id="MFC3265256.1"/>
    </source>
</evidence>